<dbReference type="SUPFAM" id="SSF47226">
    <property type="entry name" value="Histidine-containing phosphotransfer domain, HPT domain"/>
    <property type="match status" value="1"/>
</dbReference>
<dbReference type="Pfam" id="PF01627">
    <property type="entry name" value="Hpt"/>
    <property type="match status" value="1"/>
</dbReference>
<evidence type="ECO:0000313" key="20">
    <source>
        <dbReference type="EMBL" id="RBO91269.1"/>
    </source>
</evidence>
<dbReference type="SMART" id="SM00448">
    <property type="entry name" value="REC"/>
    <property type="match status" value="2"/>
</dbReference>
<feature type="domain" description="Histidine kinase" evidence="17">
    <location>
        <begin position="207"/>
        <end position="428"/>
    </location>
</feature>
<evidence type="ECO:0000259" key="17">
    <source>
        <dbReference type="PROSITE" id="PS50109"/>
    </source>
</evidence>
<feature type="modified residue" description="4-aspartylphosphate" evidence="14">
    <location>
        <position position="501"/>
    </location>
</feature>
<dbReference type="Gene3D" id="3.30.565.10">
    <property type="entry name" value="Histidine kinase-like ATPase, C-terminal domain"/>
    <property type="match status" value="1"/>
</dbReference>
<dbReference type="PANTHER" id="PTHR45339">
    <property type="entry name" value="HYBRID SIGNAL TRANSDUCTION HISTIDINE KINASE J"/>
    <property type="match status" value="1"/>
</dbReference>
<dbReference type="SMART" id="SM00388">
    <property type="entry name" value="HisKA"/>
    <property type="match status" value="1"/>
</dbReference>
<dbReference type="PROSITE" id="PS50894">
    <property type="entry name" value="HPT"/>
    <property type="match status" value="1"/>
</dbReference>
<evidence type="ECO:0000256" key="5">
    <source>
        <dbReference type="ARBA" id="ARBA00022679"/>
    </source>
</evidence>
<evidence type="ECO:0000256" key="4">
    <source>
        <dbReference type="ARBA" id="ARBA00022553"/>
    </source>
</evidence>
<dbReference type="InterPro" id="IPR036890">
    <property type="entry name" value="HATPase_C_sf"/>
</dbReference>
<dbReference type="GO" id="GO:0005886">
    <property type="term" value="C:plasma membrane"/>
    <property type="evidence" value="ECO:0007669"/>
    <property type="project" value="UniProtKB-SubCell"/>
</dbReference>
<evidence type="ECO:0000256" key="2">
    <source>
        <dbReference type="ARBA" id="ARBA00004370"/>
    </source>
</evidence>
<dbReference type="OrthoDB" id="9789782at2"/>
<comment type="subcellular location">
    <subcellularLocation>
        <location evidence="2">Membrane</location>
    </subcellularLocation>
</comment>
<keyword evidence="5" id="KW-0808">Transferase</keyword>
<keyword evidence="15" id="KW-0175">Coiled coil</keyword>
<feature type="modified residue" description="Phosphohistidine" evidence="13">
    <location>
        <position position="798"/>
    </location>
</feature>
<feature type="domain" description="Response regulatory" evidence="18">
    <location>
        <begin position="447"/>
        <end position="569"/>
    </location>
</feature>
<dbReference type="Pfam" id="PF00512">
    <property type="entry name" value="HisKA"/>
    <property type="match status" value="1"/>
</dbReference>
<evidence type="ECO:0000256" key="14">
    <source>
        <dbReference type="PROSITE-ProRule" id="PRU00169"/>
    </source>
</evidence>
<dbReference type="InterPro" id="IPR008207">
    <property type="entry name" value="Sig_transdc_His_kin_Hpt_dom"/>
</dbReference>
<dbReference type="PANTHER" id="PTHR45339:SF5">
    <property type="entry name" value="HISTIDINE KINASE"/>
    <property type="match status" value="1"/>
</dbReference>
<evidence type="ECO:0000259" key="18">
    <source>
        <dbReference type="PROSITE" id="PS50110"/>
    </source>
</evidence>
<keyword evidence="10 16" id="KW-1133">Transmembrane helix</keyword>
<reference evidence="20 21" key="1">
    <citation type="submission" date="2018-06" db="EMBL/GenBank/DDBJ databases">
        <title>Genomic Encyclopedia of Type Strains, Phase IV (KMG-IV): sequencing the most valuable type-strain genomes for metagenomic binning, comparative biology and taxonomic classification.</title>
        <authorList>
            <person name="Goeker M."/>
        </authorList>
    </citation>
    <scope>NUCLEOTIDE SEQUENCE [LARGE SCALE GENOMIC DNA]</scope>
    <source>
        <strain evidence="20 21">DSM 25619</strain>
    </source>
</reference>
<dbReference type="FunFam" id="3.30.565.10:FF:000078">
    <property type="entry name" value="Two-component sensor histidine kinase"/>
    <property type="match status" value="1"/>
</dbReference>
<evidence type="ECO:0000256" key="10">
    <source>
        <dbReference type="ARBA" id="ARBA00022989"/>
    </source>
</evidence>
<evidence type="ECO:0000256" key="13">
    <source>
        <dbReference type="PROSITE-ProRule" id="PRU00110"/>
    </source>
</evidence>
<dbReference type="InterPro" id="IPR001789">
    <property type="entry name" value="Sig_transdc_resp-reg_receiver"/>
</dbReference>
<dbReference type="Gene3D" id="1.10.287.130">
    <property type="match status" value="1"/>
</dbReference>
<dbReference type="InterPro" id="IPR036097">
    <property type="entry name" value="HisK_dim/P_sf"/>
</dbReference>
<feature type="coiled-coil region" evidence="15">
    <location>
        <begin position="170"/>
        <end position="197"/>
    </location>
</feature>
<evidence type="ECO:0000256" key="6">
    <source>
        <dbReference type="ARBA" id="ARBA00022692"/>
    </source>
</evidence>
<dbReference type="PROSITE" id="PS50109">
    <property type="entry name" value="HIS_KIN"/>
    <property type="match status" value="1"/>
</dbReference>
<dbReference type="CDD" id="cd16922">
    <property type="entry name" value="HATPase_EvgS-ArcB-TorS-like"/>
    <property type="match status" value="1"/>
</dbReference>
<dbReference type="CDD" id="cd17546">
    <property type="entry name" value="REC_hyHK_CKI1_RcsC-like"/>
    <property type="match status" value="2"/>
</dbReference>
<evidence type="ECO:0000256" key="12">
    <source>
        <dbReference type="ARBA" id="ARBA00023136"/>
    </source>
</evidence>
<feature type="domain" description="HPt" evidence="19">
    <location>
        <begin position="759"/>
        <end position="856"/>
    </location>
</feature>
<feature type="transmembrane region" description="Helical" evidence="16">
    <location>
        <begin position="64"/>
        <end position="84"/>
    </location>
</feature>
<dbReference type="Gene3D" id="3.40.50.2300">
    <property type="match status" value="2"/>
</dbReference>
<dbReference type="PRINTS" id="PR00344">
    <property type="entry name" value="BCTRLSENSOR"/>
</dbReference>
<dbReference type="InterPro" id="IPR005467">
    <property type="entry name" value="His_kinase_dom"/>
</dbReference>
<dbReference type="SUPFAM" id="SSF47384">
    <property type="entry name" value="Homodimeric domain of signal transducing histidine kinase"/>
    <property type="match status" value="1"/>
</dbReference>
<evidence type="ECO:0000256" key="9">
    <source>
        <dbReference type="ARBA" id="ARBA00022840"/>
    </source>
</evidence>
<proteinExistence type="predicted"/>
<dbReference type="CDD" id="cd00082">
    <property type="entry name" value="HisKA"/>
    <property type="match status" value="1"/>
</dbReference>
<gene>
    <name evidence="20" type="ORF">DFR47_109129</name>
</gene>
<sequence length="949" mass="103805">MILELDDLRSRFSRFLLILFWLHVPLLALIAYVTGHSPLWAALAGVALAGAYHLSWLRSGIAPVTRYISGVCLMGQPALILYLMSGRLWQMDIHMYFFAMLALTVAWCDRRAVMFAAAAVAIHHLTLDYLMPSAVFPEGGDLLRVLLHAVIVAFQAAVLVWFGDMLVECFNRINDMRNEILAKNEALEQRTMEAEAASKSKSMFLANMSHEIRTPMNAILGFCHLVLRTDLDLRQKEYVSKISNASTALLRLINDILDFSKNEAGKLSLEARPFNLRSSLQSQLNLAAINAENKGVTIETIIHEDVPPVLVGDELRLNQVLLNLVSNAVKFSDKGTVTVSVDAMERQNDDIALRISVRDRGIGMAPEQQALLFNSFTQADSSMTRRFGGTGLGLVISKQIVEQMGGTIGVDSIQGEGSLFTFTVHMAVGEMQEEPVRVASEKIAELRVLAADDNPASREILEDVFNSWGVTIDLVASGEEVIGALESACLAGKPYDLVVLDWRMPGMDGLETVQTMHRHETLTSLPYVIMVTAYGNDEFRSESERAGIAAFLSKPIMPDVLLDTVTELFVQDTAPDAPHAEIGQTIPMVAEHLRGLTLLLAEDSMINREIAVELLQDAGLKVDVAENGRIACDLALAKPLIYDGVLMDIQMPEMDGIEATRQIRKTWSSEQLPIIAMTAHAYEEERQKCFAAGMDDHIAKPVDPFLLVRTLNRWLKPRAKNAALQAEASAAPAAATKPDLPDSLPPFDLAKALPRMNGKTALLRKLIIDFGQRFAGATEELHDQISRGALEDARRSAHTLKGVAGSLELAEIYAHAAKTEAALSQGDVVAANDLIAELEQLLKPAIQAAQSLVTAPETANNAASAAEAEPVNIQAEISAFRGLLERRSLKARSSFEKLATTLGMTPADMQVHPVKVALDNLAYNRALTLLNEEFADDPQTSGNTERIGE</sequence>
<dbReference type="Proteomes" id="UP000252893">
    <property type="component" value="Unassembled WGS sequence"/>
</dbReference>
<dbReference type="RefSeq" id="WP_113945942.1">
    <property type="nucleotide sequence ID" value="NZ_JBHEEG010000010.1"/>
</dbReference>
<dbReference type="GO" id="GO:0000155">
    <property type="term" value="F:phosphorelay sensor kinase activity"/>
    <property type="evidence" value="ECO:0007669"/>
    <property type="project" value="InterPro"/>
</dbReference>
<evidence type="ECO:0000256" key="16">
    <source>
        <dbReference type="SAM" id="Phobius"/>
    </source>
</evidence>
<evidence type="ECO:0000256" key="8">
    <source>
        <dbReference type="ARBA" id="ARBA00022777"/>
    </source>
</evidence>
<dbReference type="InterPro" id="IPR004358">
    <property type="entry name" value="Sig_transdc_His_kin-like_C"/>
</dbReference>
<name>A0A366DP89_9HYPH</name>
<dbReference type="Gene3D" id="1.20.120.160">
    <property type="entry name" value="HPT domain"/>
    <property type="match status" value="1"/>
</dbReference>
<evidence type="ECO:0000256" key="11">
    <source>
        <dbReference type="ARBA" id="ARBA00023012"/>
    </source>
</evidence>
<evidence type="ECO:0000256" key="1">
    <source>
        <dbReference type="ARBA" id="ARBA00000085"/>
    </source>
</evidence>
<keyword evidence="21" id="KW-1185">Reference proteome</keyword>
<keyword evidence="7" id="KW-0547">Nucleotide-binding</keyword>
<dbReference type="GO" id="GO:0005524">
    <property type="term" value="F:ATP binding"/>
    <property type="evidence" value="ECO:0007669"/>
    <property type="project" value="UniProtKB-KW"/>
</dbReference>
<feature type="transmembrane region" description="Helical" evidence="16">
    <location>
        <begin position="39"/>
        <end position="57"/>
    </location>
</feature>
<dbReference type="EC" id="2.7.13.3" evidence="3"/>
<dbReference type="SUPFAM" id="SSF52172">
    <property type="entry name" value="CheY-like"/>
    <property type="match status" value="2"/>
</dbReference>
<feature type="transmembrane region" description="Helical" evidence="16">
    <location>
        <begin position="142"/>
        <end position="162"/>
    </location>
</feature>
<keyword evidence="6 16" id="KW-0812">Transmembrane</keyword>
<comment type="catalytic activity">
    <reaction evidence="1">
        <text>ATP + protein L-histidine = ADP + protein N-phospho-L-histidine.</text>
        <dbReference type="EC" id="2.7.13.3"/>
    </reaction>
</comment>
<dbReference type="InterPro" id="IPR036641">
    <property type="entry name" value="HPT_dom_sf"/>
</dbReference>
<keyword evidence="12 16" id="KW-0472">Membrane</keyword>
<dbReference type="InterPro" id="IPR003594">
    <property type="entry name" value="HATPase_dom"/>
</dbReference>
<keyword evidence="11" id="KW-0902">Two-component regulatory system</keyword>
<feature type="transmembrane region" description="Helical" evidence="16">
    <location>
        <begin position="96"/>
        <end position="122"/>
    </location>
</feature>
<organism evidence="20 21">
    <name type="scientific">Pseudochrobactrum asaccharolyticum</name>
    <dbReference type="NCBI Taxonomy" id="354351"/>
    <lineage>
        <taxon>Bacteria</taxon>
        <taxon>Pseudomonadati</taxon>
        <taxon>Pseudomonadota</taxon>
        <taxon>Alphaproteobacteria</taxon>
        <taxon>Hyphomicrobiales</taxon>
        <taxon>Brucellaceae</taxon>
        <taxon>Pseudochrobactrum</taxon>
    </lineage>
</organism>
<feature type="modified residue" description="4-aspartylphosphate" evidence="14">
    <location>
        <position position="648"/>
    </location>
</feature>
<evidence type="ECO:0000256" key="15">
    <source>
        <dbReference type="SAM" id="Coils"/>
    </source>
</evidence>
<dbReference type="EMBL" id="QNRH01000009">
    <property type="protein sequence ID" value="RBO91269.1"/>
    <property type="molecule type" value="Genomic_DNA"/>
</dbReference>
<dbReference type="InterPro" id="IPR003661">
    <property type="entry name" value="HisK_dim/P_dom"/>
</dbReference>
<keyword evidence="8" id="KW-0418">Kinase</keyword>
<dbReference type="SMART" id="SM00387">
    <property type="entry name" value="HATPase_c"/>
    <property type="match status" value="1"/>
</dbReference>
<evidence type="ECO:0000256" key="3">
    <source>
        <dbReference type="ARBA" id="ARBA00012438"/>
    </source>
</evidence>
<dbReference type="SUPFAM" id="SSF55874">
    <property type="entry name" value="ATPase domain of HSP90 chaperone/DNA topoisomerase II/histidine kinase"/>
    <property type="match status" value="1"/>
</dbReference>
<dbReference type="Pfam" id="PF00072">
    <property type="entry name" value="Response_reg"/>
    <property type="match status" value="2"/>
</dbReference>
<evidence type="ECO:0000313" key="21">
    <source>
        <dbReference type="Proteomes" id="UP000252893"/>
    </source>
</evidence>
<keyword evidence="4 14" id="KW-0597">Phosphoprotein</keyword>
<evidence type="ECO:0000256" key="7">
    <source>
        <dbReference type="ARBA" id="ARBA00022741"/>
    </source>
</evidence>
<protein>
    <recommendedName>
        <fullName evidence="3">histidine kinase</fullName>
        <ecNumber evidence="3">2.7.13.3</ecNumber>
    </recommendedName>
</protein>
<feature type="domain" description="Response regulatory" evidence="18">
    <location>
        <begin position="597"/>
        <end position="715"/>
    </location>
</feature>
<keyword evidence="9" id="KW-0067">ATP-binding</keyword>
<dbReference type="InterPro" id="IPR011006">
    <property type="entry name" value="CheY-like_superfamily"/>
</dbReference>
<feature type="transmembrane region" description="Helical" evidence="16">
    <location>
        <begin position="12"/>
        <end position="33"/>
    </location>
</feature>
<comment type="caution">
    <text evidence="20">The sequence shown here is derived from an EMBL/GenBank/DDBJ whole genome shotgun (WGS) entry which is preliminary data.</text>
</comment>
<dbReference type="Pfam" id="PF02518">
    <property type="entry name" value="HATPase_c"/>
    <property type="match status" value="1"/>
</dbReference>
<accession>A0A366DP89</accession>
<evidence type="ECO:0000259" key="19">
    <source>
        <dbReference type="PROSITE" id="PS50894"/>
    </source>
</evidence>
<dbReference type="AlphaFoldDB" id="A0A366DP89"/>
<dbReference type="FunFam" id="1.10.287.130:FF:000004">
    <property type="entry name" value="Ethylene receptor 1"/>
    <property type="match status" value="1"/>
</dbReference>
<dbReference type="PROSITE" id="PS50110">
    <property type="entry name" value="RESPONSE_REGULATORY"/>
    <property type="match status" value="2"/>
</dbReference>